<dbReference type="SUPFAM" id="SSF81271">
    <property type="entry name" value="TGS-like"/>
    <property type="match status" value="1"/>
</dbReference>
<name>A0A401JZI5_9PROT</name>
<comment type="function">
    <text evidence="5">In eubacteria ppGpp (guanosine 3'-diphosphate 5'-diphosphate) is a mediator of the stringent response that coordinates a variety of cellular activities in response to changes in nutritional abundance.</text>
</comment>
<dbReference type="GO" id="GO:0005886">
    <property type="term" value="C:plasma membrane"/>
    <property type="evidence" value="ECO:0007669"/>
    <property type="project" value="TreeGrafter"/>
</dbReference>
<dbReference type="SUPFAM" id="SSF55021">
    <property type="entry name" value="ACT-like"/>
    <property type="match status" value="1"/>
</dbReference>
<dbReference type="CDD" id="cd04876">
    <property type="entry name" value="ACT_RelA-SpoT"/>
    <property type="match status" value="1"/>
</dbReference>
<dbReference type="AlphaFoldDB" id="A0A401JZI5"/>
<dbReference type="Gene3D" id="3.30.70.260">
    <property type="match status" value="1"/>
</dbReference>
<dbReference type="GO" id="GO:0015969">
    <property type="term" value="P:guanosine tetraphosphate metabolic process"/>
    <property type="evidence" value="ECO:0007669"/>
    <property type="project" value="InterPro"/>
</dbReference>
<dbReference type="FunFam" id="3.30.460.10:FF:000001">
    <property type="entry name" value="GTP pyrophosphokinase RelA"/>
    <property type="match status" value="1"/>
</dbReference>
<evidence type="ECO:0000313" key="10">
    <source>
        <dbReference type="Proteomes" id="UP000286806"/>
    </source>
</evidence>
<gene>
    <name evidence="9" type="ORF">SFMTTN_2780</name>
</gene>
<dbReference type="InterPro" id="IPR033655">
    <property type="entry name" value="TGS_RelA/SpoT"/>
</dbReference>
<dbReference type="GO" id="GO:0008728">
    <property type="term" value="F:GTP diphosphokinase activity"/>
    <property type="evidence" value="ECO:0007669"/>
    <property type="project" value="TreeGrafter"/>
</dbReference>
<dbReference type="Pfam" id="PF04607">
    <property type="entry name" value="RelA_SpoT"/>
    <property type="match status" value="1"/>
</dbReference>
<evidence type="ECO:0000256" key="5">
    <source>
        <dbReference type="RuleBase" id="RU003847"/>
    </source>
</evidence>
<evidence type="ECO:0000256" key="1">
    <source>
        <dbReference type="ARBA" id="ARBA00019852"/>
    </source>
</evidence>
<dbReference type="CDD" id="cd05399">
    <property type="entry name" value="NT_Rel-Spo_like"/>
    <property type="match status" value="1"/>
</dbReference>
<dbReference type="FunFam" id="3.10.20.30:FF:000002">
    <property type="entry name" value="GTP pyrophosphokinase (RelA/SpoT)"/>
    <property type="match status" value="1"/>
</dbReference>
<keyword evidence="10" id="KW-1185">Reference proteome</keyword>
<dbReference type="InterPro" id="IPR045865">
    <property type="entry name" value="ACT-like_dom_sf"/>
</dbReference>
<feature type="domain" description="TGS" evidence="8">
    <location>
        <begin position="404"/>
        <end position="465"/>
    </location>
</feature>
<evidence type="ECO:0000259" key="7">
    <source>
        <dbReference type="PROSITE" id="PS51671"/>
    </source>
</evidence>
<comment type="similarity">
    <text evidence="5">Belongs to the relA/spoT family.</text>
</comment>
<evidence type="ECO:0000259" key="8">
    <source>
        <dbReference type="PROSITE" id="PS51880"/>
    </source>
</evidence>
<dbReference type="PANTHER" id="PTHR21262">
    <property type="entry name" value="GUANOSINE-3',5'-BIS DIPHOSPHATE 3'-PYROPHOSPHOHYDROLASE"/>
    <property type="match status" value="1"/>
</dbReference>
<dbReference type="SUPFAM" id="SSF109604">
    <property type="entry name" value="HD-domain/PDEase-like"/>
    <property type="match status" value="1"/>
</dbReference>
<accession>A0A401JZI5</accession>
<evidence type="ECO:0000256" key="2">
    <source>
        <dbReference type="ARBA" id="ARBA00029754"/>
    </source>
</evidence>
<comment type="caution">
    <text evidence="9">The sequence shown here is derived from an EMBL/GenBank/DDBJ whole genome shotgun (WGS) entry which is preliminary data.</text>
</comment>
<dbReference type="Gene3D" id="1.10.3210.10">
    <property type="entry name" value="Hypothetical protein af1432"/>
    <property type="match status" value="1"/>
</dbReference>
<dbReference type="RefSeq" id="WP_124705726.1">
    <property type="nucleotide sequence ID" value="NZ_BGOW01000030.1"/>
</dbReference>
<dbReference type="SUPFAM" id="SSF81301">
    <property type="entry name" value="Nucleotidyltransferase"/>
    <property type="match status" value="1"/>
</dbReference>
<dbReference type="SMART" id="SM00954">
    <property type="entry name" value="RelA_SpoT"/>
    <property type="match status" value="1"/>
</dbReference>
<dbReference type="GO" id="GO:0008893">
    <property type="term" value="F:guanosine-3',5'-bis(diphosphate) 3'-diphosphatase activity"/>
    <property type="evidence" value="ECO:0007669"/>
    <property type="project" value="TreeGrafter"/>
</dbReference>
<dbReference type="GO" id="GO:0042594">
    <property type="term" value="P:response to starvation"/>
    <property type="evidence" value="ECO:0007669"/>
    <property type="project" value="TreeGrafter"/>
</dbReference>
<dbReference type="InterPro" id="IPR012675">
    <property type="entry name" value="Beta-grasp_dom_sf"/>
</dbReference>
<proteinExistence type="inferred from homology"/>
<dbReference type="InterPro" id="IPR004095">
    <property type="entry name" value="TGS"/>
</dbReference>
<dbReference type="Pfam" id="PF19296">
    <property type="entry name" value="RelA_AH_RIS"/>
    <property type="match status" value="1"/>
</dbReference>
<sequence length="728" mass="80735">MVTTHTPSASCGDNLDPDVALAHLAGQFDASGATLIRAAGELILTEPDTLTAFGAARISHAIGSATQVADLHLDADSVAAALLIGLTDPWQDDVLSAQLNPQVVKLARGVARMDEIGQLVGGGESARRDGQSQVEGLRQMLLAMVEDIRVVLIKLAERAHALRCLVQSDDETARTQVAREVRELFAPLANRLGVWQLKWEMEDLSYRFLEPENYQRIARLLDEKRLDRERYIQDVVARLQAELHAVHIQAEVTGRPKHIVSIINKMKRKHLQFDQLYDIRAVRILVPELRDCYTALGIVHNLWQPISGEFDDYIAQPKSNDYRSLHTGVIGPEGKALEVQIRTFDMHKHAELGVAAHWRYKEGSSAAAGAEDKIAWLRQILQWKDEVADSAELAELFKNELFQDRVYVLTPQGRVIDLPAGASPVDFAYHVHSNLGHRCRGAKVDGVMVPLNTPLKNGQRVEILTVKEGAPSRDWLNPTLGYLVTQRARAKVRHWFKYLHFEENVAQGRAILDKELHRQGAVEVNQDKLAQKFGESRVDEFLAALGRGDITPHQVASALQEQTALPVETPAKRRTSKTPTDKPAEGILIEGVSNLPVTLARCCKPAPPDAIAGYATQGRGVTIHRRDCANIQRISGERQARLLAATWGEDSAFESEICVTAFDRHGLLRDISEVLAKERLAVVRVNTESKTDMAVMHFHVHSASLQPLNRALARIKGLSNVIEAVRKG</sequence>
<dbReference type="InterPro" id="IPR004811">
    <property type="entry name" value="RelA/Spo_fam"/>
</dbReference>
<dbReference type="InterPro" id="IPR002912">
    <property type="entry name" value="ACT_dom"/>
</dbReference>
<dbReference type="NCBIfam" id="TIGR00691">
    <property type="entry name" value="spoT_relA"/>
    <property type="match status" value="1"/>
</dbReference>
<dbReference type="Pfam" id="PF02824">
    <property type="entry name" value="TGS"/>
    <property type="match status" value="1"/>
</dbReference>
<dbReference type="PROSITE" id="PS51880">
    <property type="entry name" value="TGS"/>
    <property type="match status" value="1"/>
</dbReference>
<dbReference type="InterPro" id="IPR043519">
    <property type="entry name" value="NT_sf"/>
</dbReference>
<dbReference type="Proteomes" id="UP000286806">
    <property type="component" value="Unassembled WGS sequence"/>
</dbReference>
<dbReference type="EMBL" id="BGOW01000030">
    <property type="protein sequence ID" value="GCB01966.1"/>
    <property type="molecule type" value="Genomic_DNA"/>
</dbReference>
<dbReference type="Gene3D" id="3.30.460.10">
    <property type="entry name" value="Beta Polymerase, domain 2"/>
    <property type="match status" value="1"/>
</dbReference>
<dbReference type="GO" id="GO:0016301">
    <property type="term" value="F:kinase activity"/>
    <property type="evidence" value="ECO:0007669"/>
    <property type="project" value="UniProtKB-KW"/>
</dbReference>
<protein>
    <recommendedName>
        <fullName evidence="1">GTP pyrophosphokinase</fullName>
    </recommendedName>
    <alternativeName>
        <fullName evidence="3">(p)ppGpp synthase</fullName>
    </alternativeName>
    <alternativeName>
        <fullName evidence="2">ATP:GTP 3'-pyrophosphotransferase</fullName>
    </alternativeName>
    <alternativeName>
        <fullName evidence="4">ppGpp synthase I</fullName>
    </alternativeName>
</protein>
<evidence type="ECO:0000313" key="9">
    <source>
        <dbReference type="EMBL" id="GCB01966.1"/>
    </source>
</evidence>
<dbReference type="Pfam" id="PF13291">
    <property type="entry name" value="ACT_4"/>
    <property type="match status" value="1"/>
</dbReference>
<organism evidence="9 10">
    <name type="scientific">Sulfuriferula multivorans</name>
    <dbReference type="NCBI Taxonomy" id="1559896"/>
    <lineage>
        <taxon>Bacteria</taxon>
        <taxon>Pseudomonadati</taxon>
        <taxon>Pseudomonadota</taxon>
        <taxon>Betaproteobacteria</taxon>
        <taxon>Nitrosomonadales</taxon>
        <taxon>Sulfuricellaceae</taxon>
        <taxon>Sulfuriferula</taxon>
    </lineage>
</organism>
<evidence type="ECO:0000256" key="3">
    <source>
        <dbReference type="ARBA" id="ARBA00032407"/>
    </source>
</evidence>
<keyword evidence="9" id="KW-0418">Kinase</keyword>
<dbReference type="OrthoDB" id="9805041at2"/>
<dbReference type="Pfam" id="PF13328">
    <property type="entry name" value="HD_4"/>
    <property type="match status" value="1"/>
</dbReference>
<dbReference type="GO" id="GO:0015949">
    <property type="term" value="P:nucleobase-containing small molecule interconversion"/>
    <property type="evidence" value="ECO:0007669"/>
    <property type="project" value="UniProtKB-ARBA"/>
</dbReference>
<reference evidence="9 10" key="1">
    <citation type="journal article" date="2019" name="Front. Microbiol.">
        <title>Genomes of Neutrophilic Sulfur-Oxidizing Chemolithoautotrophs Representing 9 Proteobacterial Species From 8 Genera.</title>
        <authorList>
            <person name="Watanabe T."/>
            <person name="Kojima H."/>
            <person name="Umezawa K."/>
            <person name="Hori C."/>
            <person name="Takasuka T.E."/>
            <person name="Kato Y."/>
            <person name="Fukui M."/>
        </authorList>
    </citation>
    <scope>NUCLEOTIDE SEQUENCE [LARGE SCALE GENOMIC DNA]</scope>
    <source>
        <strain evidence="9 10">TTN</strain>
    </source>
</reference>
<dbReference type="InterPro" id="IPR045600">
    <property type="entry name" value="RelA/SpoT_AH_RIS"/>
</dbReference>
<feature type="region of interest" description="Disordered" evidence="6">
    <location>
        <begin position="561"/>
        <end position="584"/>
    </location>
</feature>
<dbReference type="PROSITE" id="PS51671">
    <property type="entry name" value="ACT"/>
    <property type="match status" value="1"/>
</dbReference>
<evidence type="ECO:0000256" key="6">
    <source>
        <dbReference type="SAM" id="MobiDB-lite"/>
    </source>
</evidence>
<feature type="domain" description="ACT" evidence="7">
    <location>
        <begin position="656"/>
        <end position="728"/>
    </location>
</feature>
<dbReference type="InterPro" id="IPR007685">
    <property type="entry name" value="RelA_SpoT"/>
</dbReference>
<keyword evidence="9" id="KW-0808">Transferase</keyword>
<dbReference type="PANTHER" id="PTHR21262:SF31">
    <property type="entry name" value="GTP PYROPHOSPHOKINASE"/>
    <property type="match status" value="1"/>
</dbReference>
<dbReference type="InterPro" id="IPR012676">
    <property type="entry name" value="TGS-like"/>
</dbReference>
<evidence type="ECO:0000256" key="4">
    <source>
        <dbReference type="ARBA" id="ARBA00033308"/>
    </source>
</evidence>
<dbReference type="CDD" id="cd01668">
    <property type="entry name" value="TGS_RSH"/>
    <property type="match status" value="1"/>
</dbReference>
<dbReference type="Gene3D" id="3.10.20.30">
    <property type="match status" value="1"/>
</dbReference>